<keyword evidence="11" id="KW-1185">Reference proteome</keyword>
<evidence type="ECO:0000313" key="11">
    <source>
        <dbReference type="Proteomes" id="UP000586827"/>
    </source>
</evidence>
<dbReference type="Gene3D" id="1.20.1740.10">
    <property type="entry name" value="Amino acid/polyamine transporter I"/>
    <property type="match status" value="1"/>
</dbReference>
<keyword evidence="5" id="KW-0029">Amino-acid transport</keyword>
<dbReference type="PANTHER" id="PTHR43495">
    <property type="entry name" value="GABA PERMEASE"/>
    <property type="match status" value="1"/>
</dbReference>
<evidence type="ECO:0000256" key="5">
    <source>
        <dbReference type="ARBA" id="ARBA00022970"/>
    </source>
</evidence>
<dbReference type="FunFam" id="1.20.1740.10:FF:000001">
    <property type="entry name" value="Amino acid permease"/>
    <property type="match status" value="1"/>
</dbReference>
<name>A0A849C6Z0_9NOCA</name>
<evidence type="ECO:0000256" key="3">
    <source>
        <dbReference type="ARBA" id="ARBA00022448"/>
    </source>
</evidence>
<dbReference type="InterPro" id="IPR004841">
    <property type="entry name" value="AA-permease/SLC12A_dom"/>
</dbReference>
<feature type="transmembrane region" description="Helical" evidence="8">
    <location>
        <begin position="27"/>
        <end position="46"/>
    </location>
</feature>
<feature type="transmembrane region" description="Helical" evidence="8">
    <location>
        <begin position="260"/>
        <end position="284"/>
    </location>
</feature>
<feature type="transmembrane region" description="Helical" evidence="8">
    <location>
        <begin position="135"/>
        <end position="157"/>
    </location>
</feature>
<dbReference type="InterPro" id="IPR004840">
    <property type="entry name" value="Amino_acid_permease_CS"/>
</dbReference>
<evidence type="ECO:0000259" key="9">
    <source>
        <dbReference type="Pfam" id="PF00324"/>
    </source>
</evidence>
<keyword evidence="6 8" id="KW-1133">Transmembrane helix</keyword>
<evidence type="ECO:0000256" key="7">
    <source>
        <dbReference type="ARBA" id="ARBA00023136"/>
    </source>
</evidence>
<dbReference type="PIRSF" id="PIRSF006060">
    <property type="entry name" value="AA_transporter"/>
    <property type="match status" value="1"/>
</dbReference>
<proteinExistence type="inferred from homology"/>
<comment type="caution">
    <text evidence="10">The sequence shown here is derived from an EMBL/GenBank/DDBJ whole genome shotgun (WGS) entry which is preliminary data.</text>
</comment>
<comment type="similarity">
    <text evidence="2">Belongs to the amino acid-polyamine-organocation (APC) superfamily. Amino acid transporter (AAT) (TC 2.A.3.1) family.</text>
</comment>
<feature type="transmembrane region" description="Helical" evidence="8">
    <location>
        <begin position="378"/>
        <end position="402"/>
    </location>
</feature>
<keyword evidence="7 8" id="KW-0472">Membrane</keyword>
<dbReference type="PROSITE" id="PS00218">
    <property type="entry name" value="AMINO_ACID_PERMEASE_1"/>
    <property type="match status" value="1"/>
</dbReference>
<gene>
    <name evidence="10" type="ORF">HLB23_27235</name>
</gene>
<organism evidence="10 11">
    <name type="scientific">Nocardia uniformis</name>
    <dbReference type="NCBI Taxonomy" id="53432"/>
    <lineage>
        <taxon>Bacteria</taxon>
        <taxon>Bacillati</taxon>
        <taxon>Actinomycetota</taxon>
        <taxon>Actinomycetes</taxon>
        <taxon>Mycobacteriales</taxon>
        <taxon>Nocardiaceae</taxon>
        <taxon>Nocardia</taxon>
    </lineage>
</organism>
<protein>
    <submittedName>
        <fullName evidence="10">Amino acid permease</fullName>
    </submittedName>
</protein>
<feature type="transmembrane region" description="Helical" evidence="8">
    <location>
        <begin position="177"/>
        <end position="198"/>
    </location>
</feature>
<keyword evidence="3" id="KW-0813">Transport</keyword>
<feature type="transmembrane region" description="Helical" evidence="8">
    <location>
        <begin position="408"/>
        <end position="425"/>
    </location>
</feature>
<accession>A0A849C6Z0</accession>
<dbReference type="GO" id="GO:0006865">
    <property type="term" value="P:amino acid transport"/>
    <property type="evidence" value="ECO:0007669"/>
    <property type="project" value="UniProtKB-KW"/>
</dbReference>
<dbReference type="EMBL" id="JABELX010000010">
    <property type="protein sequence ID" value="NNH73506.1"/>
    <property type="molecule type" value="Genomic_DNA"/>
</dbReference>
<feature type="transmembrane region" description="Helical" evidence="8">
    <location>
        <begin position="314"/>
        <end position="331"/>
    </location>
</feature>
<feature type="transmembrane region" description="Helical" evidence="8">
    <location>
        <begin position="337"/>
        <end position="357"/>
    </location>
</feature>
<sequence>MIAIGGAIGAGLFVGSGSVIKTAGPAAVLSYAAAGLLVLCVLRALGEMVVARPVAGSLAEYARMSMGPFAGFTVGWLYWYLYVILVGAEAVAGAAILGEWVDLPQWVLAAVLLLIMTAVNLVSVKSFGEFEFWFASIKVVAIVLFLVLGAVYLFGLWPDADGGLHNLTGHGGFTPNGIVGVFSAIVVVIFAFGGTEIVTIAAAESKEPGRAVARATNNVLWRVGLFYVASIFLIVCILPWDDAKVLKSPFVSALDHMGVPAAGTIMQVVILTAVLSVLNSAIYVSSRMLYVLTRDGDAPAALVKVNKRGVPARAVLLGTIAAWGAVIASYISPDTVFTFLVNSIGVVLAFIYVAIMFSQLKLRAQLRREDPSSLTYRMWGYPYISWLVIIAIAAVLIAMARVPEQRNQLLASIVSLLVVAAMYPLRARFGKKAPAREVEVLVH</sequence>
<dbReference type="Proteomes" id="UP000586827">
    <property type="component" value="Unassembled WGS sequence"/>
</dbReference>
<comment type="subcellular location">
    <subcellularLocation>
        <location evidence="1">Membrane</location>
        <topology evidence="1">Multi-pass membrane protein</topology>
    </subcellularLocation>
</comment>
<reference evidence="10 11" key="1">
    <citation type="submission" date="2020-05" db="EMBL/GenBank/DDBJ databases">
        <title>MicrobeNet Type strains.</title>
        <authorList>
            <person name="Nicholson A.C."/>
        </authorList>
    </citation>
    <scope>NUCLEOTIDE SEQUENCE [LARGE SCALE GENOMIC DNA]</scope>
    <source>
        <strain evidence="10 11">JCM 3224</strain>
    </source>
</reference>
<keyword evidence="4 8" id="KW-0812">Transmembrane</keyword>
<evidence type="ECO:0000256" key="8">
    <source>
        <dbReference type="SAM" id="Phobius"/>
    </source>
</evidence>
<dbReference type="GO" id="GO:0016020">
    <property type="term" value="C:membrane"/>
    <property type="evidence" value="ECO:0007669"/>
    <property type="project" value="UniProtKB-SubCell"/>
</dbReference>
<dbReference type="PANTHER" id="PTHR43495:SF5">
    <property type="entry name" value="GAMMA-AMINOBUTYRIC ACID PERMEASE"/>
    <property type="match status" value="1"/>
</dbReference>
<evidence type="ECO:0000256" key="6">
    <source>
        <dbReference type="ARBA" id="ARBA00022989"/>
    </source>
</evidence>
<dbReference type="AlphaFoldDB" id="A0A849C6Z0"/>
<feature type="transmembrane region" description="Helical" evidence="8">
    <location>
        <begin position="219"/>
        <end position="240"/>
    </location>
</feature>
<dbReference type="GO" id="GO:0055085">
    <property type="term" value="P:transmembrane transport"/>
    <property type="evidence" value="ECO:0007669"/>
    <property type="project" value="InterPro"/>
</dbReference>
<evidence type="ECO:0000313" key="10">
    <source>
        <dbReference type="EMBL" id="NNH73506.1"/>
    </source>
</evidence>
<dbReference type="Pfam" id="PF00324">
    <property type="entry name" value="AA_permease"/>
    <property type="match status" value="1"/>
</dbReference>
<evidence type="ECO:0000256" key="2">
    <source>
        <dbReference type="ARBA" id="ARBA00008583"/>
    </source>
</evidence>
<feature type="transmembrane region" description="Helical" evidence="8">
    <location>
        <begin position="67"/>
        <end position="97"/>
    </location>
</feature>
<feature type="domain" description="Amino acid permease/ SLC12A" evidence="9">
    <location>
        <begin position="1"/>
        <end position="423"/>
    </location>
</feature>
<feature type="transmembrane region" description="Helical" evidence="8">
    <location>
        <begin position="103"/>
        <end position="123"/>
    </location>
</feature>
<evidence type="ECO:0000256" key="1">
    <source>
        <dbReference type="ARBA" id="ARBA00004141"/>
    </source>
</evidence>
<evidence type="ECO:0000256" key="4">
    <source>
        <dbReference type="ARBA" id="ARBA00022692"/>
    </source>
</evidence>